<dbReference type="EMBL" id="AMQN01002333">
    <property type="status" value="NOT_ANNOTATED_CDS"/>
    <property type="molecule type" value="Genomic_DNA"/>
</dbReference>
<dbReference type="Pfam" id="PF00051">
    <property type="entry name" value="Kringle"/>
    <property type="match status" value="1"/>
</dbReference>
<reference evidence="6" key="3">
    <citation type="submission" date="2015-06" db="UniProtKB">
        <authorList>
            <consortium name="EnsemblMetazoa"/>
        </authorList>
    </citation>
    <scope>IDENTIFICATION</scope>
</reference>
<dbReference type="Gene3D" id="2.40.20.10">
    <property type="entry name" value="Plasminogen Kringle 4"/>
    <property type="match status" value="1"/>
</dbReference>
<keyword evidence="2" id="KW-1015">Disulfide bond</keyword>
<reference evidence="5 7" key="2">
    <citation type="journal article" date="2013" name="Nature">
        <title>Insights into bilaterian evolution from three spiralian genomes.</title>
        <authorList>
            <person name="Simakov O."/>
            <person name="Marletaz F."/>
            <person name="Cho S.J."/>
            <person name="Edsinger-Gonzales E."/>
            <person name="Havlak P."/>
            <person name="Hellsten U."/>
            <person name="Kuo D.H."/>
            <person name="Larsson T."/>
            <person name="Lv J."/>
            <person name="Arendt D."/>
            <person name="Savage R."/>
            <person name="Osoegawa K."/>
            <person name="de Jong P."/>
            <person name="Grimwood J."/>
            <person name="Chapman J.A."/>
            <person name="Shapiro H."/>
            <person name="Aerts A."/>
            <person name="Otillar R.P."/>
            <person name="Terry A.Y."/>
            <person name="Boore J.L."/>
            <person name="Grigoriev I.V."/>
            <person name="Lindberg D.R."/>
            <person name="Seaver E.C."/>
            <person name="Weisblat D.A."/>
            <person name="Putnam N.H."/>
            <person name="Rokhsar D.S."/>
        </authorList>
    </citation>
    <scope>NUCLEOTIDE SEQUENCE</scope>
    <source>
        <strain evidence="5 7">I ESC-2004</strain>
    </source>
</reference>
<dbReference type="SUPFAM" id="SSF57440">
    <property type="entry name" value="Kringle-like"/>
    <property type="match status" value="1"/>
</dbReference>
<evidence type="ECO:0000313" key="7">
    <source>
        <dbReference type="Proteomes" id="UP000014760"/>
    </source>
</evidence>
<protein>
    <recommendedName>
        <fullName evidence="4">Kringle domain-containing protein</fullName>
    </recommendedName>
</protein>
<evidence type="ECO:0000313" key="5">
    <source>
        <dbReference type="EMBL" id="ELT95916.1"/>
    </source>
</evidence>
<evidence type="ECO:0000256" key="2">
    <source>
        <dbReference type="ARBA" id="ARBA00023157"/>
    </source>
</evidence>
<keyword evidence="1 3" id="KW-0420">Kringle</keyword>
<keyword evidence="7" id="KW-1185">Reference proteome</keyword>
<dbReference type="InterPro" id="IPR013806">
    <property type="entry name" value="Kringle-like"/>
</dbReference>
<evidence type="ECO:0000259" key="4">
    <source>
        <dbReference type="PROSITE" id="PS50070"/>
    </source>
</evidence>
<evidence type="ECO:0000313" key="6">
    <source>
        <dbReference type="EnsemblMetazoa" id="CapteP92113"/>
    </source>
</evidence>
<dbReference type="InterPro" id="IPR038178">
    <property type="entry name" value="Kringle_sf"/>
</dbReference>
<evidence type="ECO:0000256" key="1">
    <source>
        <dbReference type="ARBA" id="ARBA00022572"/>
    </source>
</evidence>
<dbReference type="EMBL" id="KB308962">
    <property type="protein sequence ID" value="ELT95916.1"/>
    <property type="molecule type" value="Genomic_DNA"/>
</dbReference>
<dbReference type="AlphaFoldDB" id="R7TWV8"/>
<evidence type="ECO:0000256" key="3">
    <source>
        <dbReference type="PROSITE-ProRule" id="PRU00121"/>
    </source>
</evidence>
<gene>
    <name evidence="5" type="ORF">CAPTEDRAFT_92113</name>
</gene>
<name>R7TWV8_CAPTE</name>
<dbReference type="PROSITE" id="PS50070">
    <property type="entry name" value="KRINGLE_2"/>
    <property type="match status" value="1"/>
</dbReference>
<sequence length="122" mass="13281">MIQVSSTCKSAIHSSHDLLQDSLGLNGNKCRNPDGDVRGPWCFVNAMSGHMAYCDVPSCGGRFIVFPIINIKSIISQPAMRNSSNVETICALLLNWRVMASMTVGTARMNCSVVTIILYSQL</sequence>
<dbReference type="OrthoDB" id="6231306at2759"/>
<reference evidence="7" key="1">
    <citation type="submission" date="2012-12" db="EMBL/GenBank/DDBJ databases">
        <authorList>
            <person name="Hellsten U."/>
            <person name="Grimwood J."/>
            <person name="Chapman J.A."/>
            <person name="Shapiro H."/>
            <person name="Aerts A."/>
            <person name="Otillar R.P."/>
            <person name="Terry A.Y."/>
            <person name="Boore J.L."/>
            <person name="Simakov O."/>
            <person name="Marletaz F."/>
            <person name="Cho S.-J."/>
            <person name="Edsinger-Gonzales E."/>
            <person name="Havlak P."/>
            <person name="Kuo D.-H."/>
            <person name="Larsson T."/>
            <person name="Lv J."/>
            <person name="Arendt D."/>
            <person name="Savage R."/>
            <person name="Osoegawa K."/>
            <person name="de Jong P."/>
            <person name="Lindberg D.R."/>
            <person name="Seaver E.C."/>
            <person name="Weisblat D.A."/>
            <person name="Putnam N.H."/>
            <person name="Grigoriev I.V."/>
            <person name="Rokhsar D.S."/>
        </authorList>
    </citation>
    <scope>NUCLEOTIDE SEQUENCE</scope>
    <source>
        <strain evidence="7">I ESC-2004</strain>
    </source>
</reference>
<dbReference type="HOGENOM" id="CLU_2028888_0_0_1"/>
<feature type="domain" description="Kringle" evidence="4">
    <location>
        <begin position="24"/>
        <end position="59"/>
    </location>
</feature>
<dbReference type="InterPro" id="IPR000001">
    <property type="entry name" value="Kringle"/>
</dbReference>
<dbReference type="Proteomes" id="UP000014760">
    <property type="component" value="Unassembled WGS sequence"/>
</dbReference>
<accession>R7TWV8</accession>
<dbReference type="EnsemblMetazoa" id="CapteT92113">
    <property type="protein sequence ID" value="CapteP92113"/>
    <property type="gene ID" value="CapteG92113"/>
</dbReference>
<proteinExistence type="predicted"/>
<comment type="caution">
    <text evidence="3">Lacks conserved residue(s) required for the propagation of feature annotation.</text>
</comment>
<organism evidence="5">
    <name type="scientific">Capitella teleta</name>
    <name type="common">Polychaete worm</name>
    <dbReference type="NCBI Taxonomy" id="283909"/>
    <lineage>
        <taxon>Eukaryota</taxon>
        <taxon>Metazoa</taxon>
        <taxon>Spiralia</taxon>
        <taxon>Lophotrochozoa</taxon>
        <taxon>Annelida</taxon>
        <taxon>Polychaeta</taxon>
        <taxon>Sedentaria</taxon>
        <taxon>Scolecida</taxon>
        <taxon>Capitellidae</taxon>
        <taxon>Capitella</taxon>
    </lineage>
</organism>
<dbReference type="SMART" id="SM00130">
    <property type="entry name" value="KR"/>
    <property type="match status" value="1"/>
</dbReference>